<dbReference type="Pfam" id="PF22700">
    <property type="entry name" value="MVD-like_N"/>
    <property type="match status" value="1"/>
</dbReference>
<dbReference type="FunFam" id="3.30.230.10:FF:000080">
    <property type="entry name" value="Diphosphomevalonate decarboxylase"/>
    <property type="match status" value="1"/>
</dbReference>
<dbReference type="GO" id="GO:0019287">
    <property type="term" value="P:isopentenyl diphosphate biosynthetic process, mevalonate pathway"/>
    <property type="evidence" value="ECO:0007669"/>
    <property type="project" value="UniProtKB-UniRule"/>
</dbReference>
<organism evidence="19 20">
    <name type="scientific">Hypothenemus hampei</name>
    <name type="common">Coffee berry borer</name>
    <dbReference type="NCBI Taxonomy" id="57062"/>
    <lineage>
        <taxon>Eukaryota</taxon>
        <taxon>Metazoa</taxon>
        <taxon>Ecdysozoa</taxon>
        <taxon>Arthropoda</taxon>
        <taxon>Hexapoda</taxon>
        <taxon>Insecta</taxon>
        <taxon>Pterygota</taxon>
        <taxon>Neoptera</taxon>
        <taxon>Endopterygota</taxon>
        <taxon>Coleoptera</taxon>
        <taxon>Polyphaga</taxon>
        <taxon>Cucujiformia</taxon>
        <taxon>Curculionidae</taxon>
        <taxon>Scolytinae</taxon>
        <taxon>Hypothenemus</taxon>
    </lineage>
</organism>
<keyword evidence="10 15" id="KW-0443">Lipid metabolism</keyword>
<keyword evidence="11 16" id="KW-1207">Sterol metabolism</keyword>
<dbReference type="AlphaFoldDB" id="A0ABD1FFT7"/>
<dbReference type="InterPro" id="IPR036554">
    <property type="entry name" value="GHMP_kinase_C_sf"/>
</dbReference>
<dbReference type="InterPro" id="IPR053859">
    <property type="entry name" value="MVD-like_N"/>
</dbReference>
<reference evidence="19 20" key="1">
    <citation type="submission" date="2024-05" db="EMBL/GenBank/DDBJ databases">
        <title>Genetic variation in Jamaican populations of the coffee berry borer (Hypothenemus hampei).</title>
        <authorList>
            <person name="Errbii M."/>
            <person name="Myrie A."/>
        </authorList>
    </citation>
    <scope>NUCLEOTIDE SEQUENCE [LARGE SCALE GENOMIC DNA]</scope>
    <source>
        <strain evidence="19">JA-Hopewell-2020-01-JO</strain>
        <tissue evidence="19">Whole body</tissue>
    </source>
</reference>
<evidence type="ECO:0000259" key="17">
    <source>
        <dbReference type="Pfam" id="PF18376"/>
    </source>
</evidence>
<dbReference type="SUPFAM" id="SSF55060">
    <property type="entry name" value="GHMP Kinase, C-terminal domain"/>
    <property type="match status" value="1"/>
</dbReference>
<dbReference type="InterPro" id="IPR014721">
    <property type="entry name" value="Ribsml_uS5_D2-typ_fold_subgr"/>
</dbReference>
<keyword evidence="16" id="KW-0153">Cholesterol metabolism</keyword>
<dbReference type="GO" id="GO:0004163">
    <property type="term" value="F:diphosphomevalonate decarboxylase activity"/>
    <property type="evidence" value="ECO:0007669"/>
    <property type="project" value="UniProtKB-UniRule"/>
</dbReference>
<comment type="function">
    <text evidence="1 16">Catalyzes the ATP dependent decarboxylation of (R)-5-diphosphomevalonate to form isopentenyl diphosphate (IPP). Functions in the mevalonate (MVA) pathway leading to isopentenyl diphosphate (IPP), a key precursor for the biosynthesis of isoprenoids and sterol synthesis.</text>
</comment>
<keyword evidence="5 16" id="KW-0444">Lipid biosynthesis</keyword>
<feature type="domain" description="Mvd1 C-terminal" evidence="17">
    <location>
        <begin position="204"/>
        <end position="392"/>
    </location>
</feature>
<dbReference type="Pfam" id="PF18376">
    <property type="entry name" value="MDD_C"/>
    <property type="match status" value="1"/>
</dbReference>
<keyword evidence="20" id="KW-1185">Reference proteome</keyword>
<evidence type="ECO:0000256" key="13">
    <source>
        <dbReference type="ARBA" id="ARBA00023239"/>
    </source>
</evidence>
<dbReference type="PANTHER" id="PTHR10977">
    <property type="entry name" value="DIPHOSPHOMEVALONATE DECARBOXYLASE"/>
    <property type="match status" value="1"/>
</dbReference>
<dbReference type="InterPro" id="IPR020568">
    <property type="entry name" value="Ribosomal_Su5_D2-typ_SF"/>
</dbReference>
<dbReference type="SUPFAM" id="SSF54211">
    <property type="entry name" value="Ribosomal protein S5 domain 2-like"/>
    <property type="match status" value="1"/>
</dbReference>
<dbReference type="Gene3D" id="3.30.70.890">
    <property type="entry name" value="GHMP kinase, C-terminal domain"/>
    <property type="match status" value="1"/>
</dbReference>
<dbReference type="InterPro" id="IPR041431">
    <property type="entry name" value="Mvd1_C"/>
</dbReference>
<keyword evidence="6 15" id="KW-0547">Nucleotide-binding</keyword>
<keyword evidence="16" id="KW-0152">Cholesterol biosynthesis</keyword>
<keyword evidence="8 16" id="KW-0752">Steroid biosynthesis</keyword>
<comment type="catalytic activity">
    <reaction evidence="14 15 16">
        <text>(R)-5-diphosphomevalonate + ATP = isopentenyl diphosphate + ADP + phosphate + CO2</text>
        <dbReference type="Rhea" id="RHEA:23732"/>
        <dbReference type="ChEBI" id="CHEBI:16526"/>
        <dbReference type="ChEBI" id="CHEBI:30616"/>
        <dbReference type="ChEBI" id="CHEBI:43474"/>
        <dbReference type="ChEBI" id="CHEBI:57557"/>
        <dbReference type="ChEBI" id="CHEBI:128769"/>
        <dbReference type="ChEBI" id="CHEBI:456216"/>
        <dbReference type="EC" id="4.1.1.33"/>
    </reaction>
</comment>
<evidence type="ECO:0000256" key="15">
    <source>
        <dbReference type="PIRNR" id="PIRNR015950"/>
    </source>
</evidence>
<dbReference type="NCBIfam" id="TIGR01240">
    <property type="entry name" value="mevDPdecarb"/>
    <property type="match status" value="1"/>
</dbReference>
<evidence type="ECO:0000256" key="5">
    <source>
        <dbReference type="ARBA" id="ARBA00022516"/>
    </source>
</evidence>
<comment type="pathway">
    <text evidence="16">Steroid biosynthesis; cholesterol biosynthesis.</text>
</comment>
<evidence type="ECO:0000256" key="11">
    <source>
        <dbReference type="ARBA" id="ARBA00023166"/>
    </source>
</evidence>
<proteinExistence type="inferred from homology"/>
<keyword evidence="7 15" id="KW-0067">ATP-binding</keyword>
<keyword evidence="12 16" id="KW-0753">Steroid metabolism</keyword>
<dbReference type="PANTHER" id="PTHR10977:SF3">
    <property type="entry name" value="DIPHOSPHOMEVALONATE DECARBOXYLASE"/>
    <property type="match status" value="1"/>
</dbReference>
<evidence type="ECO:0000313" key="20">
    <source>
        <dbReference type="Proteomes" id="UP001566132"/>
    </source>
</evidence>
<evidence type="ECO:0000256" key="9">
    <source>
        <dbReference type="ARBA" id="ARBA00023011"/>
    </source>
</evidence>
<dbReference type="GO" id="GO:0006695">
    <property type="term" value="P:cholesterol biosynthetic process"/>
    <property type="evidence" value="ECO:0007669"/>
    <property type="project" value="UniProtKB-KW"/>
</dbReference>
<evidence type="ECO:0000256" key="3">
    <source>
        <dbReference type="ARBA" id="ARBA00012296"/>
    </source>
</evidence>
<dbReference type="InterPro" id="IPR029765">
    <property type="entry name" value="Mev_diP_decarb"/>
</dbReference>
<evidence type="ECO:0000256" key="1">
    <source>
        <dbReference type="ARBA" id="ARBA00003812"/>
    </source>
</evidence>
<evidence type="ECO:0000256" key="4">
    <source>
        <dbReference type="ARBA" id="ARBA00019335"/>
    </source>
</evidence>
<dbReference type="FunFam" id="3.30.70.890:FF:000005">
    <property type="entry name" value="Diphosphomevalonate decarboxylase"/>
    <property type="match status" value="1"/>
</dbReference>
<dbReference type="PIRSF" id="PIRSF015950">
    <property type="entry name" value="Mev_P_decrbx"/>
    <property type="match status" value="1"/>
</dbReference>
<keyword evidence="9 16" id="KW-0756">Sterol biosynthesis</keyword>
<evidence type="ECO:0000256" key="12">
    <source>
        <dbReference type="ARBA" id="ARBA00023221"/>
    </source>
</evidence>
<accession>A0ABD1FFT7</accession>
<name>A0ABD1FFT7_HYPHA</name>
<evidence type="ECO:0000256" key="14">
    <source>
        <dbReference type="ARBA" id="ARBA00048154"/>
    </source>
</evidence>
<dbReference type="Proteomes" id="UP001566132">
    <property type="component" value="Unassembled WGS sequence"/>
</dbReference>
<evidence type="ECO:0000256" key="10">
    <source>
        <dbReference type="ARBA" id="ARBA00023098"/>
    </source>
</evidence>
<evidence type="ECO:0000313" key="19">
    <source>
        <dbReference type="EMBL" id="KAL1518145.1"/>
    </source>
</evidence>
<evidence type="ECO:0000256" key="7">
    <source>
        <dbReference type="ARBA" id="ARBA00022840"/>
    </source>
</evidence>
<keyword evidence="13 15" id="KW-0456">Lyase</keyword>
<comment type="caution">
    <text evidence="19">The sequence shown here is derived from an EMBL/GenBank/DDBJ whole genome shotgun (WGS) entry which is preliminary data.</text>
</comment>
<evidence type="ECO:0000259" key="18">
    <source>
        <dbReference type="Pfam" id="PF22700"/>
    </source>
</evidence>
<comment type="similarity">
    <text evidence="2 15 16">Belongs to the diphosphomevalonate decarboxylase family.</text>
</comment>
<feature type="domain" description="Diphosphomevalonate decarboxylase-like N-terminal" evidence="18">
    <location>
        <begin position="40"/>
        <end position="190"/>
    </location>
</feature>
<protein>
    <recommendedName>
        <fullName evidence="4 15">Diphosphomevalonate decarboxylase</fullName>
        <ecNumber evidence="3 15">4.1.1.33</ecNumber>
    </recommendedName>
</protein>
<evidence type="ECO:0000256" key="8">
    <source>
        <dbReference type="ARBA" id="ARBA00022955"/>
    </source>
</evidence>
<dbReference type="InterPro" id="IPR005935">
    <property type="entry name" value="Mev_decarb"/>
</dbReference>
<dbReference type="EMBL" id="JBDJPC010000001">
    <property type="protein sequence ID" value="KAL1518145.1"/>
    <property type="molecule type" value="Genomic_DNA"/>
</dbReference>
<dbReference type="Gene3D" id="3.30.230.10">
    <property type="match status" value="1"/>
</dbReference>
<gene>
    <name evidence="19" type="ORF">ABEB36_001815</name>
</gene>
<dbReference type="GO" id="GO:0005524">
    <property type="term" value="F:ATP binding"/>
    <property type="evidence" value="ECO:0007669"/>
    <property type="project" value="UniProtKB-UniRule"/>
</dbReference>
<dbReference type="EC" id="4.1.1.33" evidence="3 15"/>
<evidence type="ECO:0000256" key="6">
    <source>
        <dbReference type="ARBA" id="ARBA00022741"/>
    </source>
</evidence>
<evidence type="ECO:0000256" key="16">
    <source>
        <dbReference type="RuleBase" id="RU363086"/>
    </source>
</evidence>
<evidence type="ECO:0000256" key="2">
    <source>
        <dbReference type="ARBA" id="ARBA00008831"/>
    </source>
</evidence>
<sequence>MKIVTCVAPINMAVIKYCKCPWLIFYILTRCEIFFHCFLGGKRDDDLILPINDSLSASLNTHVMCAKTTIMSSPNLKENKFWLNGKEQTFNSPRLNSCLKAIKDRCDQSLPHLNWSISICSENNFPTAAGLASSAAGYACLVYALAKLYGIEGEISDIARQGSGSACRSIYGGWVQWHKGSSPLGLDSIAQQLFPANHWPEMRILILVVNDTRKKYSSTIAMKRSVDTSTLIHHRANRVVPERIQTLSRAIAEKDFATFAEIAMKDSNQLHAICLDTFPPCVYMNDVSHAIVSVVHAFNEYKNDIKAAYTCDAGSNVCIYLLESEVQDLVSWINYVFPKSADITQQEYYRGLPLEQRNMDKAVFEGLNITPFDVDLLKYIIHTNVGDGPEVLKDEQAHLLDDNGCPKSLHF</sequence>